<accession>A0A3E0HZ82</accession>
<reference evidence="8 9" key="1">
    <citation type="submission" date="2018-08" db="EMBL/GenBank/DDBJ databases">
        <title>Genomic Encyclopedia of Archaeal and Bacterial Type Strains, Phase II (KMG-II): from individual species to whole genera.</title>
        <authorList>
            <person name="Goeker M."/>
        </authorList>
    </citation>
    <scope>NUCLEOTIDE SEQUENCE [LARGE SCALE GENOMIC DNA]</scope>
    <source>
        <strain evidence="8 9">DSM 45791</strain>
    </source>
</reference>
<proteinExistence type="predicted"/>
<feature type="DNA-binding region" description="OmpR/PhoB-type" evidence="6">
    <location>
        <begin position="59"/>
        <end position="158"/>
    </location>
</feature>
<dbReference type="InterPro" id="IPR039420">
    <property type="entry name" value="WalR-like"/>
</dbReference>
<dbReference type="AlphaFoldDB" id="A0A3E0HZ82"/>
<dbReference type="InterPro" id="IPR016032">
    <property type="entry name" value="Sig_transdc_resp-reg_C-effctor"/>
</dbReference>
<keyword evidence="4 6" id="KW-0238">DNA-binding</keyword>
<dbReference type="GO" id="GO:0032993">
    <property type="term" value="C:protein-DNA complex"/>
    <property type="evidence" value="ECO:0007669"/>
    <property type="project" value="TreeGrafter"/>
</dbReference>
<dbReference type="CDD" id="cd00383">
    <property type="entry name" value="trans_reg_C"/>
    <property type="match status" value="1"/>
</dbReference>
<evidence type="ECO:0000256" key="3">
    <source>
        <dbReference type="ARBA" id="ARBA00023015"/>
    </source>
</evidence>
<dbReference type="RefSeq" id="WP_116173688.1">
    <property type="nucleotide sequence ID" value="NZ_CP144375.1"/>
</dbReference>
<dbReference type="InterPro" id="IPR036388">
    <property type="entry name" value="WH-like_DNA-bd_sf"/>
</dbReference>
<dbReference type="GO" id="GO:0000156">
    <property type="term" value="F:phosphorelay response regulator activity"/>
    <property type="evidence" value="ECO:0007669"/>
    <property type="project" value="TreeGrafter"/>
</dbReference>
<evidence type="ECO:0000313" key="8">
    <source>
        <dbReference type="EMBL" id="REH51620.1"/>
    </source>
</evidence>
<dbReference type="Gene3D" id="1.10.10.10">
    <property type="entry name" value="Winged helix-like DNA-binding domain superfamily/Winged helix DNA-binding domain"/>
    <property type="match status" value="1"/>
</dbReference>
<dbReference type="Pfam" id="PF00486">
    <property type="entry name" value="Trans_reg_C"/>
    <property type="match status" value="1"/>
</dbReference>
<keyword evidence="2" id="KW-0902">Two-component regulatory system</keyword>
<name>A0A3E0HZ82_9PSEU</name>
<dbReference type="OrthoDB" id="8927943at2"/>
<evidence type="ECO:0000256" key="4">
    <source>
        <dbReference type="ARBA" id="ARBA00023125"/>
    </source>
</evidence>
<dbReference type="GO" id="GO:0005829">
    <property type="term" value="C:cytosol"/>
    <property type="evidence" value="ECO:0007669"/>
    <property type="project" value="TreeGrafter"/>
</dbReference>
<keyword evidence="3" id="KW-0805">Transcription regulation</keyword>
<organism evidence="8 9">
    <name type="scientific">Kutzneria buriramensis</name>
    <dbReference type="NCBI Taxonomy" id="1045776"/>
    <lineage>
        <taxon>Bacteria</taxon>
        <taxon>Bacillati</taxon>
        <taxon>Actinomycetota</taxon>
        <taxon>Actinomycetes</taxon>
        <taxon>Pseudonocardiales</taxon>
        <taxon>Pseudonocardiaceae</taxon>
        <taxon>Kutzneria</taxon>
    </lineage>
</organism>
<evidence type="ECO:0000259" key="7">
    <source>
        <dbReference type="PROSITE" id="PS51755"/>
    </source>
</evidence>
<dbReference type="SUPFAM" id="SSF46894">
    <property type="entry name" value="C-terminal effector domain of the bipartite response regulators"/>
    <property type="match status" value="1"/>
</dbReference>
<dbReference type="GO" id="GO:0000976">
    <property type="term" value="F:transcription cis-regulatory region binding"/>
    <property type="evidence" value="ECO:0007669"/>
    <property type="project" value="TreeGrafter"/>
</dbReference>
<feature type="domain" description="OmpR/PhoB-type" evidence="7">
    <location>
        <begin position="59"/>
        <end position="158"/>
    </location>
</feature>
<comment type="caution">
    <text evidence="8">The sequence shown here is derived from an EMBL/GenBank/DDBJ whole genome shotgun (WGS) entry which is preliminary data.</text>
</comment>
<dbReference type="PANTHER" id="PTHR48111:SF21">
    <property type="entry name" value="DNA-BINDING DUAL MASTER TRANSCRIPTIONAL REGULATOR RPAA"/>
    <property type="match status" value="1"/>
</dbReference>
<evidence type="ECO:0000256" key="1">
    <source>
        <dbReference type="ARBA" id="ARBA00022553"/>
    </source>
</evidence>
<keyword evidence="9" id="KW-1185">Reference proteome</keyword>
<dbReference type="InterPro" id="IPR001867">
    <property type="entry name" value="OmpR/PhoB-type_DNA-bd"/>
</dbReference>
<gene>
    <name evidence="8" type="ORF">BCF44_10369</name>
</gene>
<sequence>MPYQYSAPMSLTTSQAAEVTVVVRVSTNNDQAPLVAARVVDAVRTAVDVPGTTLTVSVPTQHRPQDRGELRIQPSARRVFHRDGAVELTRMEFDLLLHLARRPGHVHLRTALLADLWGLPDGVETRTLDVHVRRLRRKLGPDAELITTVRGVGYRMDGAERVTIED</sequence>
<protein>
    <submittedName>
        <fullName evidence="8">Transcriptional regulator</fullName>
    </submittedName>
</protein>
<keyword evidence="5" id="KW-0804">Transcription</keyword>
<dbReference type="PANTHER" id="PTHR48111">
    <property type="entry name" value="REGULATOR OF RPOS"/>
    <property type="match status" value="1"/>
</dbReference>
<dbReference type="GO" id="GO:0006355">
    <property type="term" value="P:regulation of DNA-templated transcription"/>
    <property type="evidence" value="ECO:0007669"/>
    <property type="project" value="InterPro"/>
</dbReference>
<evidence type="ECO:0000313" key="9">
    <source>
        <dbReference type="Proteomes" id="UP000256269"/>
    </source>
</evidence>
<evidence type="ECO:0000256" key="6">
    <source>
        <dbReference type="PROSITE-ProRule" id="PRU01091"/>
    </source>
</evidence>
<keyword evidence="1" id="KW-0597">Phosphoprotein</keyword>
<dbReference type="EMBL" id="QUNO01000003">
    <property type="protein sequence ID" value="REH51620.1"/>
    <property type="molecule type" value="Genomic_DNA"/>
</dbReference>
<dbReference type="Proteomes" id="UP000256269">
    <property type="component" value="Unassembled WGS sequence"/>
</dbReference>
<evidence type="ECO:0000256" key="2">
    <source>
        <dbReference type="ARBA" id="ARBA00023012"/>
    </source>
</evidence>
<evidence type="ECO:0000256" key="5">
    <source>
        <dbReference type="ARBA" id="ARBA00023163"/>
    </source>
</evidence>
<dbReference type="PROSITE" id="PS51755">
    <property type="entry name" value="OMPR_PHOB"/>
    <property type="match status" value="1"/>
</dbReference>
<dbReference type="SMART" id="SM00862">
    <property type="entry name" value="Trans_reg_C"/>
    <property type="match status" value="1"/>
</dbReference>